<dbReference type="RefSeq" id="WP_201157389.1">
    <property type="nucleotide sequence ID" value="NZ_NHSD01000265.1"/>
</dbReference>
<reference evidence="7" key="2">
    <citation type="journal article" date="2020" name="Microorganisms">
        <title>Osmotic Adaptation and Compatible Solute Biosynthesis of Phototrophic Bacteria as Revealed from Genome Analyses.</title>
        <authorList>
            <person name="Imhoff J.F."/>
            <person name="Rahn T."/>
            <person name="Kunzel S."/>
            <person name="Keller A."/>
            <person name="Neulinger S.C."/>
        </authorList>
    </citation>
    <scope>NUCLEOTIDE SEQUENCE</scope>
    <source>
        <strain evidence="7">LMG 28126</strain>
    </source>
</reference>
<feature type="transmembrane region" description="Helical" evidence="5">
    <location>
        <begin position="37"/>
        <end position="55"/>
    </location>
</feature>
<evidence type="ECO:0000313" key="8">
    <source>
        <dbReference type="Proteomes" id="UP000706333"/>
    </source>
</evidence>
<proteinExistence type="predicted"/>
<organism evidence="7 8">
    <name type="scientific">Rhodobaculum claviforme</name>
    <dbReference type="NCBI Taxonomy" id="1549854"/>
    <lineage>
        <taxon>Bacteria</taxon>
        <taxon>Pseudomonadati</taxon>
        <taxon>Pseudomonadota</taxon>
        <taxon>Alphaproteobacteria</taxon>
        <taxon>Rhodobacterales</taxon>
        <taxon>Paracoccaceae</taxon>
        <taxon>Rhodobaculum</taxon>
    </lineage>
</organism>
<gene>
    <name evidence="7" type="ORF">CCR87_09885</name>
</gene>
<protein>
    <recommendedName>
        <fullName evidence="6">Yip1 domain-containing protein</fullName>
    </recommendedName>
</protein>
<evidence type="ECO:0000259" key="6">
    <source>
        <dbReference type="Pfam" id="PF04893"/>
    </source>
</evidence>
<evidence type="ECO:0000256" key="1">
    <source>
        <dbReference type="ARBA" id="ARBA00004141"/>
    </source>
</evidence>
<keyword evidence="3 5" id="KW-1133">Transmembrane helix</keyword>
<comment type="caution">
    <text evidence="7">The sequence shown here is derived from an EMBL/GenBank/DDBJ whole genome shotgun (WGS) entry which is preliminary data.</text>
</comment>
<evidence type="ECO:0000256" key="4">
    <source>
        <dbReference type="ARBA" id="ARBA00023136"/>
    </source>
</evidence>
<feature type="transmembrane region" description="Helical" evidence="5">
    <location>
        <begin position="134"/>
        <end position="155"/>
    </location>
</feature>
<keyword evidence="2 5" id="KW-0812">Transmembrane</keyword>
<name>A0A934WJ74_9RHOB</name>
<sequence length="196" mass="20450">MDISPNAVLGFARAIIADPRASAREIILSRPPMNARWLGLALVVVLSVIFGQISIRLMMTPSGMMGAMLSGPATSILVQAGVLLLMAVAMQQVGAMFGGGGNFPDAMLLVSCLQGVMILIQVVQIVALMLLPPLAGIVSLVGFGVFLWVLTGFVAEMHGFKSLLSVFGMILVSAFAIAFLLALLLAMAGVTPPQAR</sequence>
<comment type="subcellular location">
    <subcellularLocation>
        <location evidence="1">Membrane</location>
        <topology evidence="1">Multi-pass membrane protein</topology>
    </subcellularLocation>
</comment>
<dbReference type="InterPro" id="IPR006977">
    <property type="entry name" value="Yip1_dom"/>
</dbReference>
<reference evidence="7" key="1">
    <citation type="submission" date="2017-05" db="EMBL/GenBank/DDBJ databases">
        <authorList>
            <person name="Imhoff J.F."/>
            <person name="Rahn T."/>
            <person name="Kuenzel S."/>
            <person name="Neulinger S.C."/>
        </authorList>
    </citation>
    <scope>NUCLEOTIDE SEQUENCE</scope>
    <source>
        <strain evidence="7">LMG 28126</strain>
    </source>
</reference>
<evidence type="ECO:0000256" key="3">
    <source>
        <dbReference type="ARBA" id="ARBA00022989"/>
    </source>
</evidence>
<dbReference type="AlphaFoldDB" id="A0A934WJ74"/>
<feature type="domain" description="Yip1" evidence="6">
    <location>
        <begin position="15"/>
        <end position="183"/>
    </location>
</feature>
<keyword evidence="4 5" id="KW-0472">Membrane</keyword>
<keyword evidence="8" id="KW-1185">Reference proteome</keyword>
<feature type="transmembrane region" description="Helical" evidence="5">
    <location>
        <begin position="167"/>
        <end position="190"/>
    </location>
</feature>
<dbReference type="EMBL" id="NHSD01000265">
    <property type="protein sequence ID" value="MBK5927632.1"/>
    <property type="molecule type" value="Genomic_DNA"/>
</dbReference>
<dbReference type="Pfam" id="PF04893">
    <property type="entry name" value="Yip1"/>
    <property type="match status" value="1"/>
</dbReference>
<feature type="transmembrane region" description="Helical" evidence="5">
    <location>
        <begin position="106"/>
        <end position="127"/>
    </location>
</feature>
<dbReference type="GO" id="GO:0016020">
    <property type="term" value="C:membrane"/>
    <property type="evidence" value="ECO:0007669"/>
    <property type="project" value="UniProtKB-SubCell"/>
</dbReference>
<dbReference type="Proteomes" id="UP000706333">
    <property type="component" value="Unassembled WGS sequence"/>
</dbReference>
<evidence type="ECO:0000256" key="2">
    <source>
        <dbReference type="ARBA" id="ARBA00022692"/>
    </source>
</evidence>
<evidence type="ECO:0000256" key="5">
    <source>
        <dbReference type="SAM" id="Phobius"/>
    </source>
</evidence>
<accession>A0A934WJ74</accession>
<evidence type="ECO:0000313" key="7">
    <source>
        <dbReference type="EMBL" id="MBK5927632.1"/>
    </source>
</evidence>
<feature type="transmembrane region" description="Helical" evidence="5">
    <location>
        <begin position="76"/>
        <end position="94"/>
    </location>
</feature>